<dbReference type="EMBL" id="MFNE01000011">
    <property type="protein sequence ID" value="OGG96538.1"/>
    <property type="molecule type" value="Genomic_DNA"/>
</dbReference>
<evidence type="ECO:0000313" key="10">
    <source>
        <dbReference type="EMBL" id="OGG96538.1"/>
    </source>
</evidence>
<dbReference type="InterPro" id="IPR005467">
    <property type="entry name" value="His_kinase_dom"/>
</dbReference>
<dbReference type="PRINTS" id="PR00344">
    <property type="entry name" value="BCTRLSENSOR"/>
</dbReference>
<dbReference type="InterPro" id="IPR036890">
    <property type="entry name" value="HATPase_C_sf"/>
</dbReference>
<feature type="transmembrane region" description="Helical" evidence="7">
    <location>
        <begin position="387"/>
        <end position="407"/>
    </location>
</feature>
<proteinExistence type="predicted"/>
<feature type="transmembrane region" description="Helical" evidence="7">
    <location>
        <begin position="235"/>
        <end position="263"/>
    </location>
</feature>
<dbReference type="Pfam" id="PF00072">
    <property type="entry name" value="Response_reg"/>
    <property type="match status" value="1"/>
</dbReference>
<dbReference type="Gene3D" id="1.10.287.130">
    <property type="match status" value="1"/>
</dbReference>
<sequence length="814" mass="91796">MERMFISLLASAPLRTPYRNYFQFSAYQARLFKGTFFAALLLLQSHLVSALPVHAQDQKLEIGQTCSFLAEETGRALNPEDLIKPEVAARLIPNQRRTGNQGRERRVIWYRCALENTESFLLNRIILVGIKTFDSQGYLLNIQTSEIQKLSLKDTSSWDRSFGLELEAKGQYYLVLREQNNATDSLGIDLKLFSHSAFDKAERQHQVFSALYYGAVLVMVFFNLFLFFSLRTQVYLLYCAYLLGSIFMLAAGDGMGIVYFWPADYNTQFGYQGAIVFLMFVALFVRSLLELKISSPWIDRVVVVFTYFHALLFLFSWFIPLSWTVTLVLKVSALFPIVLLIAGFTSIKHRKNTAIIYLIAWSSYLVVLAFQALVLEGAAWPDWTLMEVGYLIKVIAFFEMILFSFALSDRYRTIKNEAIRSKEELLALTQQQATVLEVQVAERTKELAQANKTKDKFFSIISHDLRGPLGSLAVIFNEMADKGSDLDDSLFQAIRNTTKNTHQLLENLLSWALSQKGELAFLPTNFLLTQALQPNLELFAGAARQKGIQLVAEWDKELYTLADQEMVTTVVRNLINNAIKFTPTGGEIRLRVQTQGDWLRIEIKDTGVGMSLEAQANLFRLDKKVDSRLGTNRETGSGLGLILCAEFVKRNGGEIGIISNSGEGSCFWFTLPKGGIGEALSIKAEAAILTKLAQMRVLLADDNDLHLETSGRVLKELGVSYHTATDGAQALKQFQAGQFDLVLLDIDMPELNGVKVNLAIRQLADPPPLLIALTSYYKQDLDHLDVYAEFDGYLNKPLVKEQLLKTLRPFLIET</sequence>
<feature type="domain" description="Response regulatory" evidence="9">
    <location>
        <begin position="696"/>
        <end position="811"/>
    </location>
</feature>
<dbReference type="AlphaFoldDB" id="A0A1F6GEN6"/>
<evidence type="ECO:0000259" key="8">
    <source>
        <dbReference type="PROSITE" id="PS50109"/>
    </source>
</evidence>
<dbReference type="Gene3D" id="3.40.50.2300">
    <property type="match status" value="1"/>
</dbReference>
<keyword evidence="4" id="KW-0808">Transferase</keyword>
<evidence type="ECO:0000256" key="7">
    <source>
        <dbReference type="SAM" id="Phobius"/>
    </source>
</evidence>
<evidence type="ECO:0000256" key="5">
    <source>
        <dbReference type="ARBA" id="ARBA00022777"/>
    </source>
</evidence>
<dbReference type="PROSITE" id="PS50110">
    <property type="entry name" value="RESPONSE_REGULATORY"/>
    <property type="match status" value="1"/>
</dbReference>
<evidence type="ECO:0000256" key="4">
    <source>
        <dbReference type="ARBA" id="ARBA00022679"/>
    </source>
</evidence>
<dbReference type="CDD" id="cd17546">
    <property type="entry name" value="REC_hyHK_CKI1_RcsC-like"/>
    <property type="match status" value="1"/>
</dbReference>
<name>A0A1F6GEN6_9PROT</name>
<dbReference type="EC" id="2.7.13.3" evidence="2"/>
<comment type="catalytic activity">
    <reaction evidence="1">
        <text>ATP + protein L-histidine = ADP + protein N-phospho-L-histidine.</text>
        <dbReference type="EC" id="2.7.13.3"/>
    </reaction>
</comment>
<evidence type="ECO:0000256" key="6">
    <source>
        <dbReference type="PROSITE-ProRule" id="PRU00169"/>
    </source>
</evidence>
<evidence type="ECO:0000256" key="3">
    <source>
        <dbReference type="ARBA" id="ARBA00022553"/>
    </source>
</evidence>
<dbReference type="SMART" id="SM00388">
    <property type="entry name" value="HisKA"/>
    <property type="match status" value="1"/>
</dbReference>
<dbReference type="SMART" id="SM00448">
    <property type="entry name" value="REC"/>
    <property type="match status" value="1"/>
</dbReference>
<dbReference type="SUPFAM" id="SSF47384">
    <property type="entry name" value="Homodimeric domain of signal transducing histidine kinase"/>
    <property type="match status" value="1"/>
</dbReference>
<dbReference type="GO" id="GO:0009927">
    <property type="term" value="F:histidine phosphotransfer kinase activity"/>
    <property type="evidence" value="ECO:0007669"/>
    <property type="project" value="TreeGrafter"/>
</dbReference>
<reference evidence="10 11" key="1">
    <citation type="journal article" date="2016" name="Nat. Commun.">
        <title>Thousands of microbial genomes shed light on interconnected biogeochemical processes in an aquifer system.</title>
        <authorList>
            <person name="Anantharaman K."/>
            <person name="Brown C.T."/>
            <person name="Hug L.A."/>
            <person name="Sharon I."/>
            <person name="Castelle C.J."/>
            <person name="Probst A.J."/>
            <person name="Thomas B.C."/>
            <person name="Singh A."/>
            <person name="Wilkins M.J."/>
            <person name="Karaoz U."/>
            <person name="Brodie E.L."/>
            <person name="Williams K.H."/>
            <person name="Hubbard S.S."/>
            <person name="Banfield J.F."/>
        </authorList>
    </citation>
    <scope>NUCLEOTIDE SEQUENCE [LARGE SCALE GENOMIC DNA]</scope>
</reference>
<dbReference type="GO" id="GO:0005886">
    <property type="term" value="C:plasma membrane"/>
    <property type="evidence" value="ECO:0007669"/>
    <property type="project" value="TreeGrafter"/>
</dbReference>
<evidence type="ECO:0000313" key="11">
    <source>
        <dbReference type="Proteomes" id="UP000178449"/>
    </source>
</evidence>
<dbReference type="InterPro" id="IPR004358">
    <property type="entry name" value="Sig_transdc_His_kin-like_C"/>
</dbReference>
<evidence type="ECO:0000256" key="1">
    <source>
        <dbReference type="ARBA" id="ARBA00000085"/>
    </source>
</evidence>
<dbReference type="Pfam" id="PF07695">
    <property type="entry name" value="7TMR-DISM_7TM"/>
    <property type="match status" value="1"/>
</dbReference>
<keyword evidence="7" id="KW-0812">Transmembrane</keyword>
<keyword evidence="3 6" id="KW-0597">Phosphoprotein</keyword>
<gene>
    <name evidence="10" type="ORF">A2527_01220</name>
</gene>
<dbReference type="InterPro" id="IPR036097">
    <property type="entry name" value="HisK_dim/P_sf"/>
</dbReference>
<evidence type="ECO:0000259" key="9">
    <source>
        <dbReference type="PROSITE" id="PS50110"/>
    </source>
</evidence>
<dbReference type="SUPFAM" id="SSF52172">
    <property type="entry name" value="CheY-like"/>
    <property type="match status" value="1"/>
</dbReference>
<keyword evidence="5" id="KW-0418">Kinase</keyword>
<feature type="transmembrane region" description="Helical" evidence="7">
    <location>
        <begin position="210"/>
        <end position="228"/>
    </location>
</feature>
<keyword evidence="7" id="KW-0472">Membrane</keyword>
<organism evidence="10 11">
    <name type="scientific">Candidatus Lambdaproteobacteria bacterium RIFOXYD2_FULL_50_16</name>
    <dbReference type="NCBI Taxonomy" id="1817772"/>
    <lineage>
        <taxon>Bacteria</taxon>
        <taxon>Pseudomonadati</taxon>
        <taxon>Pseudomonadota</taxon>
        <taxon>Candidatus Lambdaproteobacteria</taxon>
    </lineage>
</organism>
<dbReference type="GO" id="GO:0000155">
    <property type="term" value="F:phosphorelay sensor kinase activity"/>
    <property type="evidence" value="ECO:0007669"/>
    <property type="project" value="InterPro"/>
</dbReference>
<dbReference type="PANTHER" id="PTHR43047:SF72">
    <property type="entry name" value="OSMOSENSING HISTIDINE PROTEIN KINASE SLN1"/>
    <property type="match status" value="1"/>
</dbReference>
<feature type="modified residue" description="4-aspartylphosphate" evidence="6">
    <location>
        <position position="745"/>
    </location>
</feature>
<keyword evidence="7" id="KW-1133">Transmembrane helix</keyword>
<dbReference type="InterPro" id="IPR011006">
    <property type="entry name" value="CheY-like_superfamily"/>
</dbReference>
<accession>A0A1F6GEN6</accession>
<feature type="transmembrane region" description="Helical" evidence="7">
    <location>
        <begin position="301"/>
        <end position="319"/>
    </location>
</feature>
<protein>
    <recommendedName>
        <fullName evidence="2">histidine kinase</fullName>
        <ecNumber evidence="2">2.7.13.3</ecNumber>
    </recommendedName>
</protein>
<dbReference type="PANTHER" id="PTHR43047">
    <property type="entry name" value="TWO-COMPONENT HISTIDINE PROTEIN KINASE"/>
    <property type="match status" value="1"/>
</dbReference>
<feature type="transmembrane region" description="Helical" evidence="7">
    <location>
        <begin position="325"/>
        <end position="347"/>
    </location>
</feature>
<feature type="transmembrane region" description="Helical" evidence="7">
    <location>
        <begin position="269"/>
        <end position="289"/>
    </location>
</feature>
<feature type="transmembrane region" description="Helical" evidence="7">
    <location>
        <begin position="354"/>
        <end position="375"/>
    </location>
</feature>
<comment type="caution">
    <text evidence="10">The sequence shown here is derived from an EMBL/GenBank/DDBJ whole genome shotgun (WGS) entry which is preliminary data.</text>
</comment>
<dbReference type="InterPro" id="IPR011623">
    <property type="entry name" value="7TMR_DISM_rcpt_extracell_dom1"/>
</dbReference>
<dbReference type="SMART" id="SM00387">
    <property type="entry name" value="HATPase_c"/>
    <property type="match status" value="1"/>
</dbReference>
<dbReference type="SUPFAM" id="SSF55874">
    <property type="entry name" value="ATPase domain of HSP90 chaperone/DNA topoisomerase II/histidine kinase"/>
    <property type="match status" value="1"/>
</dbReference>
<dbReference type="InterPro" id="IPR003661">
    <property type="entry name" value="HisK_dim/P_dom"/>
</dbReference>
<feature type="domain" description="Histidine kinase" evidence="8">
    <location>
        <begin position="460"/>
        <end position="675"/>
    </location>
</feature>
<dbReference type="CDD" id="cd00082">
    <property type="entry name" value="HisKA"/>
    <property type="match status" value="1"/>
</dbReference>
<evidence type="ECO:0000256" key="2">
    <source>
        <dbReference type="ARBA" id="ARBA00012438"/>
    </source>
</evidence>
<dbReference type="InterPro" id="IPR001789">
    <property type="entry name" value="Sig_transdc_resp-reg_receiver"/>
</dbReference>
<dbReference type="Pfam" id="PF02518">
    <property type="entry name" value="HATPase_c"/>
    <property type="match status" value="1"/>
</dbReference>
<dbReference type="PROSITE" id="PS50109">
    <property type="entry name" value="HIS_KIN"/>
    <property type="match status" value="1"/>
</dbReference>
<dbReference type="InterPro" id="IPR003594">
    <property type="entry name" value="HATPase_dom"/>
</dbReference>
<dbReference type="Gene3D" id="3.30.565.10">
    <property type="entry name" value="Histidine kinase-like ATPase, C-terminal domain"/>
    <property type="match status" value="1"/>
</dbReference>
<dbReference type="Proteomes" id="UP000178449">
    <property type="component" value="Unassembled WGS sequence"/>
</dbReference>
<dbReference type="STRING" id="1817772.A2527_01220"/>